<dbReference type="Gene3D" id="3.40.50.1240">
    <property type="entry name" value="Phosphoglycerate mutase-like"/>
    <property type="match status" value="1"/>
</dbReference>
<evidence type="ECO:0000256" key="1">
    <source>
        <dbReference type="ARBA" id="ARBA00022801"/>
    </source>
</evidence>
<evidence type="ECO:0000313" key="2">
    <source>
        <dbReference type="EMBL" id="VAY89627.1"/>
    </source>
</evidence>
<dbReference type="PANTHER" id="PTHR20935">
    <property type="entry name" value="PHOSPHOGLYCERATE MUTASE-RELATED"/>
    <property type="match status" value="1"/>
</dbReference>
<protein>
    <submittedName>
        <fullName evidence="2">Phosphohistidine phosphatase</fullName>
    </submittedName>
</protein>
<name>A0A3P3ZRW8_9ZZZZ</name>
<accession>A0A3P3ZRW8</accession>
<reference evidence="2" key="1">
    <citation type="submission" date="2018-10" db="EMBL/GenBank/DDBJ databases">
        <authorList>
            <person name="Plewniak F."/>
        </authorList>
    </citation>
    <scope>NUCLEOTIDE SEQUENCE</scope>
</reference>
<dbReference type="GO" id="GO:0016787">
    <property type="term" value="F:hydrolase activity"/>
    <property type="evidence" value="ECO:0007669"/>
    <property type="project" value="UniProtKB-KW"/>
</dbReference>
<organism evidence="2">
    <name type="scientific">mine drainage metagenome</name>
    <dbReference type="NCBI Taxonomy" id="410659"/>
    <lineage>
        <taxon>unclassified sequences</taxon>
        <taxon>metagenomes</taxon>
        <taxon>ecological metagenomes</taxon>
    </lineage>
</organism>
<dbReference type="AlphaFoldDB" id="A0A3P3ZRW8"/>
<dbReference type="EMBL" id="UOYP01000689">
    <property type="protein sequence ID" value="VAY89627.1"/>
    <property type="molecule type" value="Genomic_DNA"/>
</dbReference>
<dbReference type="InterPro" id="IPR051021">
    <property type="entry name" value="Mito_Ser/Thr_phosphatase"/>
</dbReference>
<dbReference type="SUPFAM" id="SSF53254">
    <property type="entry name" value="Phosphoglycerate mutase-like"/>
    <property type="match status" value="1"/>
</dbReference>
<dbReference type="InterPro" id="IPR029033">
    <property type="entry name" value="His_PPase_superfam"/>
</dbReference>
<dbReference type="CDD" id="cd07040">
    <property type="entry name" value="HP"/>
    <property type="match status" value="1"/>
</dbReference>
<proteinExistence type="predicted"/>
<dbReference type="Pfam" id="PF00300">
    <property type="entry name" value="His_Phos_1"/>
    <property type="match status" value="1"/>
</dbReference>
<dbReference type="InterPro" id="IPR013078">
    <property type="entry name" value="His_Pase_superF_clade-1"/>
</dbReference>
<gene>
    <name evidence="2" type="ORF">CARN8_7190018</name>
</gene>
<dbReference type="SMART" id="SM00855">
    <property type="entry name" value="PGAM"/>
    <property type="match status" value="1"/>
</dbReference>
<sequence length="154" mass="17459">MSQSHLILWRHAEAEEGFPDLARALTERGHQQARQVAHWLKTHLPHEPRIMVSPAQRTQQTASAFSRHFETVTHLGTQARPRDLLQACAWPAPADPYTLLVGHQPTLGETAAWLLTGEVAPWSVRKGALWWLTQRERNGQIQLILHAVIDPELI</sequence>
<keyword evidence="1" id="KW-0378">Hydrolase</keyword>